<dbReference type="PANTHER" id="PTHR21112:SF0">
    <property type="entry name" value="CHEMOSENSORY PROTEIN A 29A-RELATED"/>
    <property type="match status" value="1"/>
</dbReference>
<accession>B3NMP9</accession>
<dbReference type="Proteomes" id="UP000008711">
    <property type="component" value="Unassembled WGS sequence"/>
</dbReference>
<name>B3NMP9_DROER</name>
<dbReference type="EMBL" id="CH954179">
    <property type="protein sequence ID" value="EDV55053.1"/>
    <property type="molecule type" value="Genomic_DNA"/>
</dbReference>
<gene>
    <name evidence="2" type="primary">Dere\GG21867</name>
    <name evidence="2" type="synonym">dere_GLEANR_6644</name>
    <name evidence="2" type="synonym">GG21867</name>
    <name evidence="2" type="ORF">Dere_GG21867</name>
</gene>
<feature type="chain" id="PRO_5002795205" evidence="1">
    <location>
        <begin position="26"/>
        <end position="191"/>
    </location>
</feature>
<keyword evidence="1" id="KW-0732">Signal</keyword>
<reference evidence="2 3" key="2">
    <citation type="journal article" date="2008" name="Bioinformatics">
        <title>Assembly reconciliation.</title>
        <authorList>
            <person name="Zimin A.V."/>
            <person name="Smith D.R."/>
            <person name="Sutton G."/>
            <person name="Yorke J.A."/>
        </authorList>
    </citation>
    <scope>NUCLEOTIDE SEQUENCE [LARGE SCALE GENOMIC DNA]</scope>
    <source>
        <strain evidence="2 3">TSC#14021-0224.01</strain>
    </source>
</reference>
<organism evidence="2 3">
    <name type="scientific">Drosophila erecta</name>
    <name type="common">Fruit fly</name>
    <dbReference type="NCBI Taxonomy" id="7220"/>
    <lineage>
        <taxon>Eukaryota</taxon>
        <taxon>Metazoa</taxon>
        <taxon>Ecdysozoa</taxon>
        <taxon>Arthropoda</taxon>
        <taxon>Hexapoda</taxon>
        <taxon>Insecta</taxon>
        <taxon>Pterygota</taxon>
        <taxon>Neoptera</taxon>
        <taxon>Endopterygota</taxon>
        <taxon>Diptera</taxon>
        <taxon>Brachycera</taxon>
        <taxon>Muscomorpha</taxon>
        <taxon>Ephydroidea</taxon>
        <taxon>Drosophilidae</taxon>
        <taxon>Drosophila</taxon>
        <taxon>Sophophora</taxon>
    </lineage>
</organism>
<sequence>MAASNFFAVPTRIGILCLFLHLAGAARKWEYEPVSFTTTSSDESKLKFEAKVVRLGRSDYGISATLEWNYDTNEETMVEGQAYRSNTGDESDYKLLPWAIPKQTFSDYINTYYKDVVIKNLGHCSNLPRFEGKFQSPWPRKTYKVDKCKINGDGLPEIAPPGFYKIVLTKFGPGQPTWGFTAVMKVTNKMF</sequence>
<evidence type="ECO:0000313" key="3">
    <source>
        <dbReference type="Proteomes" id="UP000008711"/>
    </source>
</evidence>
<keyword evidence="3" id="KW-1185">Reference proteome</keyword>
<dbReference type="AlphaFoldDB" id="B3NMP9"/>
<dbReference type="Pfam" id="PF06477">
    <property type="entry name" value="DUF1091"/>
    <property type="match status" value="1"/>
</dbReference>
<feature type="signal peptide" evidence="1">
    <location>
        <begin position="1"/>
        <end position="25"/>
    </location>
</feature>
<proteinExistence type="predicted"/>
<dbReference type="PANTHER" id="PTHR21112">
    <property type="entry name" value="CHEMOSENSORY PROTEIN A 29A-RELATED"/>
    <property type="match status" value="1"/>
</dbReference>
<evidence type="ECO:0000256" key="1">
    <source>
        <dbReference type="SAM" id="SignalP"/>
    </source>
</evidence>
<dbReference type="PhylomeDB" id="B3NMP9"/>
<dbReference type="HOGENOM" id="CLU_125152_0_0_1"/>
<dbReference type="InterPro" id="IPR010512">
    <property type="entry name" value="DUF1091"/>
</dbReference>
<dbReference type="OMA" id="KCKIDGD"/>
<evidence type="ECO:0000313" key="2">
    <source>
        <dbReference type="EMBL" id="EDV55053.1"/>
    </source>
</evidence>
<protein>
    <submittedName>
        <fullName evidence="2">Uncharacterized protein</fullName>
    </submittedName>
</protein>
<reference evidence="2 3" key="1">
    <citation type="journal article" date="2007" name="Nature">
        <title>Evolution of genes and genomes on the Drosophila phylogeny.</title>
        <authorList>
            <consortium name="Drosophila 12 Genomes Consortium"/>
            <person name="Clark A.G."/>
            <person name="Eisen M.B."/>
            <person name="Smith D.R."/>
            <person name="Bergman C.M."/>
            <person name="Oliver B."/>
            <person name="Markow T.A."/>
            <person name="Kaufman T.C."/>
            <person name="Kellis M."/>
            <person name="Gelbart W."/>
            <person name="Iyer V.N."/>
            <person name="Pollard D.A."/>
            <person name="Sackton T.B."/>
            <person name="Larracuente A.M."/>
            <person name="Singh N.D."/>
            <person name="Abad J.P."/>
            <person name="Abt D.N."/>
            <person name="Adryan B."/>
            <person name="Aguade M."/>
            <person name="Akashi H."/>
            <person name="Anderson W.W."/>
            <person name="Aquadro C.F."/>
            <person name="Ardell D.H."/>
            <person name="Arguello R."/>
            <person name="Artieri C.G."/>
            <person name="Barbash D.A."/>
            <person name="Barker D."/>
            <person name="Barsanti P."/>
            <person name="Batterham P."/>
            <person name="Batzoglou S."/>
            <person name="Begun D."/>
            <person name="Bhutkar A."/>
            <person name="Blanco E."/>
            <person name="Bosak S.A."/>
            <person name="Bradley R.K."/>
            <person name="Brand A.D."/>
            <person name="Brent M.R."/>
            <person name="Brooks A.N."/>
            <person name="Brown R.H."/>
            <person name="Butlin R.K."/>
            <person name="Caggese C."/>
            <person name="Calvi B.R."/>
            <person name="Bernardo de Carvalho A."/>
            <person name="Caspi A."/>
            <person name="Castrezana S."/>
            <person name="Celniker S.E."/>
            <person name="Chang J.L."/>
            <person name="Chapple C."/>
            <person name="Chatterji S."/>
            <person name="Chinwalla A."/>
            <person name="Civetta A."/>
            <person name="Clifton S.W."/>
            <person name="Comeron J.M."/>
            <person name="Costello J.C."/>
            <person name="Coyne J.A."/>
            <person name="Daub J."/>
            <person name="David R.G."/>
            <person name="Delcher A.L."/>
            <person name="Delehaunty K."/>
            <person name="Do C.B."/>
            <person name="Ebling H."/>
            <person name="Edwards K."/>
            <person name="Eickbush T."/>
            <person name="Evans J.D."/>
            <person name="Filipski A."/>
            <person name="Findeiss S."/>
            <person name="Freyhult E."/>
            <person name="Fulton L."/>
            <person name="Fulton R."/>
            <person name="Garcia A.C."/>
            <person name="Gardiner A."/>
            <person name="Garfield D.A."/>
            <person name="Garvin B.E."/>
            <person name="Gibson G."/>
            <person name="Gilbert D."/>
            <person name="Gnerre S."/>
            <person name="Godfrey J."/>
            <person name="Good R."/>
            <person name="Gotea V."/>
            <person name="Gravely B."/>
            <person name="Greenberg A.J."/>
            <person name="Griffiths-Jones S."/>
            <person name="Gross S."/>
            <person name="Guigo R."/>
            <person name="Gustafson E.A."/>
            <person name="Haerty W."/>
            <person name="Hahn M.W."/>
            <person name="Halligan D.L."/>
            <person name="Halpern A.L."/>
            <person name="Halter G.M."/>
            <person name="Han M.V."/>
            <person name="Heger A."/>
            <person name="Hillier L."/>
            <person name="Hinrichs A.S."/>
            <person name="Holmes I."/>
            <person name="Hoskins R.A."/>
            <person name="Hubisz M.J."/>
            <person name="Hultmark D."/>
            <person name="Huntley M.A."/>
            <person name="Jaffe D.B."/>
            <person name="Jagadeeshan S."/>
            <person name="Jeck W.R."/>
            <person name="Johnson J."/>
            <person name="Jones C.D."/>
            <person name="Jordan W.C."/>
            <person name="Karpen G.H."/>
            <person name="Kataoka E."/>
            <person name="Keightley P.D."/>
            <person name="Kheradpour P."/>
            <person name="Kirkness E.F."/>
            <person name="Koerich L.B."/>
            <person name="Kristiansen K."/>
            <person name="Kudrna D."/>
            <person name="Kulathinal R.J."/>
            <person name="Kumar S."/>
            <person name="Kwok R."/>
            <person name="Lander E."/>
            <person name="Langley C.H."/>
            <person name="Lapoint R."/>
            <person name="Lazzaro B.P."/>
            <person name="Lee S.J."/>
            <person name="Levesque L."/>
            <person name="Li R."/>
            <person name="Lin C.F."/>
            <person name="Lin M.F."/>
            <person name="Lindblad-Toh K."/>
            <person name="Llopart A."/>
            <person name="Long M."/>
            <person name="Low L."/>
            <person name="Lozovsky E."/>
            <person name="Lu J."/>
            <person name="Luo M."/>
            <person name="Machado C.A."/>
            <person name="Makalowski W."/>
            <person name="Marzo M."/>
            <person name="Matsuda M."/>
            <person name="Matzkin L."/>
            <person name="McAllister B."/>
            <person name="McBride C.S."/>
            <person name="McKernan B."/>
            <person name="McKernan K."/>
            <person name="Mendez-Lago M."/>
            <person name="Minx P."/>
            <person name="Mollenhauer M.U."/>
            <person name="Montooth K."/>
            <person name="Mount S.M."/>
            <person name="Mu X."/>
            <person name="Myers E."/>
            <person name="Negre B."/>
            <person name="Newfeld S."/>
            <person name="Nielsen R."/>
            <person name="Noor M.A."/>
            <person name="O'Grady P."/>
            <person name="Pachter L."/>
            <person name="Papaceit M."/>
            <person name="Parisi M.J."/>
            <person name="Parisi M."/>
            <person name="Parts L."/>
            <person name="Pedersen J.S."/>
            <person name="Pesole G."/>
            <person name="Phillippy A.M."/>
            <person name="Ponting C.P."/>
            <person name="Pop M."/>
            <person name="Porcelli D."/>
            <person name="Powell J.R."/>
            <person name="Prohaska S."/>
            <person name="Pruitt K."/>
            <person name="Puig M."/>
            <person name="Quesneville H."/>
            <person name="Ram K.R."/>
            <person name="Rand D."/>
            <person name="Rasmussen M.D."/>
            <person name="Reed L.K."/>
            <person name="Reenan R."/>
            <person name="Reily A."/>
            <person name="Remington K.A."/>
            <person name="Rieger T.T."/>
            <person name="Ritchie M.G."/>
            <person name="Robin C."/>
            <person name="Rogers Y.H."/>
            <person name="Rohde C."/>
            <person name="Rozas J."/>
            <person name="Rubenfield M.J."/>
            <person name="Ruiz A."/>
            <person name="Russo S."/>
            <person name="Salzberg S.L."/>
            <person name="Sanchez-Gracia A."/>
            <person name="Saranga D.J."/>
            <person name="Sato H."/>
            <person name="Schaeffer S.W."/>
            <person name="Schatz M.C."/>
            <person name="Schlenke T."/>
            <person name="Schwartz R."/>
            <person name="Segarra C."/>
            <person name="Singh R.S."/>
            <person name="Sirot L."/>
            <person name="Sirota M."/>
            <person name="Sisneros N.B."/>
            <person name="Smith C.D."/>
            <person name="Smith T.F."/>
            <person name="Spieth J."/>
            <person name="Stage D.E."/>
            <person name="Stark A."/>
            <person name="Stephan W."/>
            <person name="Strausberg R.L."/>
            <person name="Strempel S."/>
            <person name="Sturgill D."/>
            <person name="Sutton G."/>
            <person name="Sutton G.G."/>
            <person name="Tao W."/>
            <person name="Teichmann S."/>
            <person name="Tobari Y.N."/>
            <person name="Tomimura Y."/>
            <person name="Tsolas J.M."/>
            <person name="Valente V.L."/>
            <person name="Venter E."/>
            <person name="Venter J.C."/>
            <person name="Vicario S."/>
            <person name="Vieira F.G."/>
            <person name="Vilella A.J."/>
            <person name="Villasante A."/>
            <person name="Walenz B."/>
            <person name="Wang J."/>
            <person name="Wasserman M."/>
            <person name="Watts T."/>
            <person name="Wilson D."/>
            <person name="Wilson R.K."/>
            <person name="Wing R.A."/>
            <person name="Wolfner M.F."/>
            <person name="Wong A."/>
            <person name="Wong G.K."/>
            <person name="Wu C.I."/>
            <person name="Wu G."/>
            <person name="Yamamoto D."/>
            <person name="Yang H.P."/>
            <person name="Yang S.P."/>
            <person name="Yorke J.A."/>
            <person name="Yoshida K."/>
            <person name="Zdobnov E."/>
            <person name="Zhang P."/>
            <person name="Zhang Y."/>
            <person name="Zimin A.V."/>
            <person name="Baldwin J."/>
            <person name="Abdouelleil A."/>
            <person name="Abdulkadir J."/>
            <person name="Abebe A."/>
            <person name="Abera B."/>
            <person name="Abreu J."/>
            <person name="Acer S.C."/>
            <person name="Aftuck L."/>
            <person name="Alexander A."/>
            <person name="An P."/>
            <person name="Anderson E."/>
            <person name="Anderson S."/>
            <person name="Arachi H."/>
            <person name="Azer M."/>
            <person name="Bachantsang P."/>
            <person name="Barry A."/>
            <person name="Bayul T."/>
            <person name="Berlin A."/>
            <person name="Bessette D."/>
            <person name="Bloom T."/>
            <person name="Blye J."/>
            <person name="Boguslavskiy L."/>
            <person name="Bonnet C."/>
            <person name="Boukhgalter B."/>
            <person name="Bourzgui I."/>
            <person name="Brown A."/>
            <person name="Cahill P."/>
            <person name="Channer S."/>
            <person name="Cheshatsang Y."/>
            <person name="Chuda L."/>
            <person name="Citroen M."/>
            <person name="Collymore A."/>
            <person name="Cooke P."/>
            <person name="Costello M."/>
            <person name="D'Aco K."/>
            <person name="Daza R."/>
            <person name="De Haan G."/>
            <person name="DeGray S."/>
            <person name="DeMaso C."/>
            <person name="Dhargay N."/>
            <person name="Dooley K."/>
            <person name="Dooley E."/>
            <person name="Doricent M."/>
            <person name="Dorje P."/>
            <person name="Dorjee K."/>
            <person name="Dupes A."/>
            <person name="Elong R."/>
            <person name="Falk J."/>
            <person name="Farina A."/>
            <person name="Faro S."/>
            <person name="Ferguson D."/>
            <person name="Fisher S."/>
            <person name="Foley C.D."/>
            <person name="Franke A."/>
            <person name="Friedrich D."/>
            <person name="Gadbois L."/>
            <person name="Gearin G."/>
            <person name="Gearin C.R."/>
            <person name="Giannoukos G."/>
            <person name="Goode T."/>
            <person name="Graham J."/>
            <person name="Grandbois E."/>
            <person name="Grewal S."/>
            <person name="Gyaltsen K."/>
            <person name="Hafez N."/>
            <person name="Hagos B."/>
            <person name="Hall J."/>
            <person name="Henson C."/>
            <person name="Hollinger A."/>
            <person name="Honan T."/>
            <person name="Huard M.D."/>
            <person name="Hughes L."/>
            <person name="Hurhula B."/>
            <person name="Husby M.E."/>
            <person name="Kamat A."/>
            <person name="Kanga B."/>
            <person name="Kashin S."/>
            <person name="Khazanovich D."/>
            <person name="Kisner P."/>
            <person name="Lance K."/>
            <person name="Lara M."/>
            <person name="Lee W."/>
            <person name="Lennon N."/>
            <person name="Letendre F."/>
            <person name="LeVine R."/>
            <person name="Lipovsky A."/>
            <person name="Liu X."/>
            <person name="Liu J."/>
            <person name="Liu S."/>
            <person name="Lokyitsang T."/>
            <person name="Lokyitsang Y."/>
            <person name="Lubonja R."/>
            <person name="Lui A."/>
            <person name="MacDonald P."/>
            <person name="Magnisalis V."/>
            <person name="Maru K."/>
            <person name="Matthews C."/>
            <person name="McCusker W."/>
            <person name="McDonough S."/>
            <person name="Mehta T."/>
            <person name="Meldrim J."/>
            <person name="Meneus L."/>
            <person name="Mihai O."/>
            <person name="Mihalev A."/>
            <person name="Mihova T."/>
            <person name="Mittelman R."/>
            <person name="Mlenga V."/>
            <person name="Montmayeur A."/>
            <person name="Mulrain L."/>
            <person name="Navidi A."/>
            <person name="Naylor J."/>
            <person name="Negash T."/>
            <person name="Nguyen T."/>
            <person name="Nguyen N."/>
            <person name="Nicol R."/>
            <person name="Norbu C."/>
            <person name="Norbu N."/>
            <person name="Novod N."/>
            <person name="O'Neill B."/>
            <person name="Osman S."/>
            <person name="Markiewicz E."/>
            <person name="Oyono O.L."/>
            <person name="Patti C."/>
            <person name="Phunkhang P."/>
            <person name="Pierre F."/>
            <person name="Priest M."/>
            <person name="Raghuraman S."/>
            <person name="Rege F."/>
            <person name="Reyes R."/>
            <person name="Rise C."/>
            <person name="Rogov P."/>
            <person name="Ross K."/>
            <person name="Ryan E."/>
            <person name="Settipalli S."/>
            <person name="Shea T."/>
            <person name="Sherpa N."/>
            <person name="Shi L."/>
            <person name="Shih D."/>
            <person name="Sparrow T."/>
            <person name="Spaulding J."/>
            <person name="Stalker J."/>
            <person name="Stange-Thomann N."/>
            <person name="Stavropoulos S."/>
            <person name="Stone C."/>
            <person name="Strader C."/>
            <person name="Tesfaye S."/>
            <person name="Thomson T."/>
            <person name="Thoulutsang Y."/>
            <person name="Thoulutsang D."/>
            <person name="Topham K."/>
            <person name="Topping I."/>
            <person name="Tsamla T."/>
            <person name="Vassiliev H."/>
            <person name="Vo A."/>
            <person name="Wangchuk T."/>
            <person name="Wangdi T."/>
            <person name="Weiand M."/>
            <person name="Wilkinson J."/>
            <person name="Wilson A."/>
            <person name="Yadav S."/>
            <person name="Young G."/>
            <person name="Yu Q."/>
            <person name="Zembek L."/>
            <person name="Zhong D."/>
            <person name="Zimmer A."/>
            <person name="Zwirko Z."/>
            <person name="Jaffe D.B."/>
            <person name="Alvarez P."/>
            <person name="Brockman W."/>
            <person name="Butler J."/>
            <person name="Chin C."/>
            <person name="Gnerre S."/>
            <person name="Grabherr M."/>
            <person name="Kleber M."/>
            <person name="Mauceli E."/>
            <person name="MacCallum I."/>
        </authorList>
    </citation>
    <scope>NUCLEOTIDE SEQUENCE [LARGE SCALE GENOMIC DNA]</scope>
    <source>
        <strain evidence="2 3">TSC#14021-0224.01</strain>
    </source>
</reference>
<dbReference type="OrthoDB" id="8043478at2759"/>